<dbReference type="PANTHER" id="PTHR43116:SF4">
    <property type="entry name" value="PEPTIDE CHAIN RELEASE FACTOR PRFB3, CHLOROPLASTIC"/>
    <property type="match status" value="1"/>
</dbReference>
<dbReference type="InterPro" id="IPR045853">
    <property type="entry name" value="Pep_chain_release_fac_I_sf"/>
</dbReference>
<dbReference type="AlphaFoldDB" id="A0AAD3T1W2"/>
<accession>A0AAD3T1W2</accession>
<name>A0AAD3T1W2_NEPGR</name>
<comment type="similarity">
    <text evidence="1">Belongs to the prokaryotic/mitochondrial release factor family.</text>
</comment>
<evidence type="ECO:0000256" key="1">
    <source>
        <dbReference type="ARBA" id="ARBA00010835"/>
    </source>
</evidence>
<proteinExistence type="inferred from homology"/>
<protein>
    <recommendedName>
        <fullName evidence="2">Peptide chain release factor domain-containing protein</fullName>
    </recommendedName>
</protein>
<reference evidence="3" key="1">
    <citation type="submission" date="2023-05" db="EMBL/GenBank/DDBJ databases">
        <title>Nepenthes gracilis genome sequencing.</title>
        <authorList>
            <person name="Fukushima K."/>
        </authorList>
    </citation>
    <scope>NUCLEOTIDE SEQUENCE</scope>
    <source>
        <strain evidence="3">SING2019-196</strain>
    </source>
</reference>
<comment type="caution">
    <text evidence="3">The sequence shown here is derived from an EMBL/GenBank/DDBJ whole genome shotgun (WGS) entry which is preliminary data.</text>
</comment>
<dbReference type="Gene3D" id="3.30.70.1660">
    <property type="match status" value="1"/>
</dbReference>
<dbReference type="PANTHER" id="PTHR43116">
    <property type="entry name" value="PEPTIDE CHAIN RELEASE FACTOR 2"/>
    <property type="match status" value="1"/>
</dbReference>
<dbReference type="Gene3D" id="3.30.160.20">
    <property type="match status" value="1"/>
</dbReference>
<dbReference type="GO" id="GO:0005737">
    <property type="term" value="C:cytoplasm"/>
    <property type="evidence" value="ECO:0007669"/>
    <property type="project" value="UniProtKB-ARBA"/>
</dbReference>
<evidence type="ECO:0000259" key="2">
    <source>
        <dbReference type="SMART" id="SM00937"/>
    </source>
</evidence>
<sequence>MWGPPNPSGINGMKRRPNIFARLSLKKLVVIAVPPFVIDKKRIATSGELAPAKKGLECPDACAIKHLRTQVSCSSARLDSLSHEPRAVALRKMSSQIEEKMSSNVAVEEYVGGFPRSTSYEIAMEALSSLITGQKRGGKSSVGGTYGKLERMEMYLKVGLELFMLLELKESTKIEGSVMAAIECPTLRRGSSTSLFSSKWRASAKNMARIHLLHSATRASQSVDDENRGYKELGLFALRKKIEDAVIRAETLAPTALELEETKRIRGEKLMREYNLWDDPAKSNEILVDLAVTAKVVDALKDLKYKAEEAKLITELADTDVVNCRLFKQAYKTSVDVCKSLDQYEMSKLLKGSFDMQGASLFIRARHNDTFSEIWVEQLLSMYIKWAEKHGHSGRIIEKCSFKNGGVKSATIELEFEYAYGFLLGERGVHRMGSLDGSLLHEPSAAAVDVIPLFLEMGSDLPLDDEDLIISTDTSCVNGHGRIESVVCVEHTPTGVSVQSSGERSRFANKIKALNRLKAKLLVIMSEQGVSSIDSIRREDIVDTWEHDTRNYAFHPHMVAHDLKTGIQLSDLNSVFEGNIELLLGAHINTRLL</sequence>
<dbReference type="GO" id="GO:0003747">
    <property type="term" value="F:translation release factor activity"/>
    <property type="evidence" value="ECO:0007669"/>
    <property type="project" value="InterPro"/>
</dbReference>
<dbReference type="Pfam" id="PF03462">
    <property type="entry name" value="PCRF"/>
    <property type="match status" value="1"/>
</dbReference>
<dbReference type="SUPFAM" id="SSF75620">
    <property type="entry name" value="Release factor"/>
    <property type="match status" value="1"/>
</dbReference>
<dbReference type="InterPro" id="IPR005139">
    <property type="entry name" value="PCRF"/>
</dbReference>
<dbReference type="Pfam" id="PF00472">
    <property type="entry name" value="RF-1"/>
    <property type="match status" value="1"/>
</dbReference>
<dbReference type="SMART" id="SM00937">
    <property type="entry name" value="PCRF"/>
    <property type="match status" value="1"/>
</dbReference>
<organism evidence="3 4">
    <name type="scientific">Nepenthes gracilis</name>
    <name type="common">Slender pitcher plant</name>
    <dbReference type="NCBI Taxonomy" id="150966"/>
    <lineage>
        <taxon>Eukaryota</taxon>
        <taxon>Viridiplantae</taxon>
        <taxon>Streptophyta</taxon>
        <taxon>Embryophyta</taxon>
        <taxon>Tracheophyta</taxon>
        <taxon>Spermatophyta</taxon>
        <taxon>Magnoliopsida</taxon>
        <taxon>eudicotyledons</taxon>
        <taxon>Gunneridae</taxon>
        <taxon>Pentapetalae</taxon>
        <taxon>Caryophyllales</taxon>
        <taxon>Nepenthaceae</taxon>
        <taxon>Nepenthes</taxon>
    </lineage>
</organism>
<dbReference type="Proteomes" id="UP001279734">
    <property type="component" value="Unassembled WGS sequence"/>
</dbReference>
<dbReference type="EMBL" id="BSYO01000021">
    <property type="protein sequence ID" value="GMH20181.1"/>
    <property type="molecule type" value="Genomic_DNA"/>
</dbReference>
<feature type="domain" description="Peptide chain release factor" evidence="2">
    <location>
        <begin position="311"/>
        <end position="426"/>
    </location>
</feature>
<dbReference type="InterPro" id="IPR000352">
    <property type="entry name" value="Pep_chain_release_fac_I"/>
</dbReference>
<keyword evidence="4" id="KW-1185">Reference proteome</keyword>
<evidence type="ECO:0000313" key="4">
    <source>
        <dbReference type="Proteomes" id="UP001279734"/>
    </source>
</evidence>
<gene>
    <name evidence="3" type="ORF">Nepgr_022022</name>
</gene>
<evidence type="ECO:0000313" key="3">
    <source>
        <dbReference type="EMBL" id="GMH20181.1"/>
    </source>
</evidence>